<feature type="compositionally biased region" description="Gly residues" evidence="2">
    <location>
        <begin position="204"/>
        <end position="218"/>
    </location>
</feature>
<evidence type="ECO:0000256" key="2">
    <source>
        <dbReference type="SAM" id="MobiDB-lite"/>
    </source>
</evidence>
<dbReference type="EMBL" id="CAKXAJ010026445">
    <property type="protein sequence ID" value="CAH2268523.1"/>
    <property type="molecule type" value="Genomic_DNA"/>
</dbReference>
<dbReference type="OrthoDB" id="446014at2759"/>
<reference evidence="4" key="1">
    <citation type="submission" date="2022-03" db="EMBL/GenBank/DDBJ databases">
        <authorList>
            <person name="Lindestad O."/>
        </authorList>
    </citation>
    <scope>NUCLEOTIDE SEQUENCE</scope>
</reference>
<comment type="caution">
    <text evidence="4">The sequence shown here is derived from an EMBL/GenBank/DDBJ whole genome shotgun (WGS) entry which is preliminary data.</text>
</comment>
<evidence type="ECO:0000313" key="5">
    <source>
        <dbReference type="Proteomes" id="UP000838756"/>
    </source>
</evidence>
<protein>
    <submittedName>
        <fullName evidence="4">Jg3782 protein</fullName>
    </submittedName>
</protein>
<feature type="compositionally biased region" description="Polar residues" evidence="2">
    <location>
        <begin position="116"/>
        <end position="135"/>
    </location>
</feature>
<dbReference type="AlphaFoldDB" id="A0A8S4SGJ4"/>
<name>A0A8S4SGJ4_9NEOP</name>
<accession>A0A8S4SGJ4</accession>
<feature type="domain" description="Chromatin target of PRMT1 protein C-terminal" evidence="3">
    <location>
        <begin position="175"/>
        <end position="261"/>
    </location>
</feature>
<evidence type="ECO:0000313" key="4">
    <source>
        <dbReference type="EMBL" id="CAH2268523.1"/>
    </source>
</evidence>
<proteinExistence type="predicted"/>
<dbReference type="Pfam" id="PF13865">
    <property type="entry name" value="FoP_duplication"/>
    <property type="match status" value="1"/>
</dbReference>
<feature type="compositionally biased region" description="Low complexity" evidence="2">
    <location>
        <begin position="180"/>
        <end position="190"/>
    </location>
</feature>
<organism evidence="4 5">
    <name type="scientific">Pararge aegeria aegeria</name>
    <dbReference type="NCBI Taxonomy" id="348720"/>
    <lineage>
        <taxon>Eukaryota</taxon>
        <taxon>Metazoa</taxon>
        <taxon>Ecdysozoa</taxon>
        <taxon>Arthropoda</taxon>
        <taxon>Hexapoda</taxon>
        <taxon>Insecta</taxon>
        <taxon>Pterygota</taxon>
        <taxon>Neoptera</taxon>
        <taxon>Endopterygota</taxon>
        <taxon>Lepidoptera</taxon>
        <taxon>Glossata</taxon>
        <taxon>Ditrysia</taxon>
        <taxon>Papilionoidea</taxon>
        <taxon>Nymphalidae</taxon>
        <taxon>Satyrinae</taxon>
        <taxon>Satyrini</taxon>
        <taxon>Parargina</taxon>
        <taxon>Pararge</taxon>
    </lineage>
</organism>
<gene>
    <name evidence="4" type="primary">jg3782</name>
    <name evidence="4" type="ORF">PAEG_LOCUS26869</name>
</gene>
<feature type="region of interest" description="Disordered" evidence="2">
    <location>
        <begin position="112"/>
        <end position="226"/>
    </location>
</feature>
<evidence type="ECO:0000256" key="1">
    <source>
        <dbReference type="ARBA" id="ARBA00022884"/>
    </source>
</evidence>
<dbReference type="Proteomes" id="UP000838756">
    <property type="component" value="Unassembled WGS sequence"/>
</dbReference>
<evidence type="ECO:0000259" key="3">
    <source>
        <dbReference type="SMART" id="SM01218"/>
    </source>
</evidence>
<keyword evidence="5" id="KW-1185">Reference proteome</keyword>
<dbReference type="GO" id="GO:0003723">
    <property type="term" value="F:RNA binding"/>
    <property type="evidence" value="ECO:0007669"/>
    <property type="project" value="UniProtKB-KW"/>
</dbReference>
<keyword evidence="1" id="KW-0694">RNA-binding</keyword>
<dbReference type="SMART" id="SM01218">
    <property type="entry name" value="FoP_duplication"/>
    <property type="match status" value="1"/>
</dbReference>
<sequence length="262" mass="29162">MVIEKLHGLQATSISLNDRFTLLATTTPVVHAARVPRQRRRSTGLFSFGQHINNRNIIDQIAQRLGQQSKRDAVRQRLGIPALRRFGSESSLPGLWRSNSISNMSMRSVQARAPWRQSNGNLSRSASFSNLSQGNWRGRGFRRRGGRMGLMRGRMRSRGGRQQIVGKMRGQSRGQRRTMRGQNGQNVQNGRGRGRGQNKRGATPGRGRGVGRGGGSGGASNQNKQTVTKEELDLQLDQYMASTKTALDKELDAYMKNAMEME</sequence>
<dbReference type="InterPro" id="IPR025715">
    <property type="entry name" value="FoP_C"/>
</dbReference>